<keyword evidence="4" id="KW-1185">Reference proteome</keyword>
<comment type="caution">
    <text evidence="3">The sequence shown here is derived from an EMBL/GenBank/DDBJ whole genome shotgun (WGS) entry which is preliminary data.</text>
</comment>
<dbReference type="PIRSF" id="PIRSF034565">
    <property type="entry name" value="UCP034565"/>
    <property type="match status" value="1"/>
</dbReference>
<protein>
    <submittedName>
        <fullName evidence="3">Minor capsid protein</fullName>
    </submittedName>
</protein>
<evidence type="ECO:0000259" key="2">
    <source>
        <dbReference type="Pfam" id="PF04233"/>
    </source>
</evidence>
<keyword evidence="1" id="KW-0175">Coiled coil</keyword>
<dbReference type="InterPro" id="IPR006528">
    <property type="entry name" value="Phage_head_morphogenesis_dom"/>
</dbReference>
<feature type="coiled-coil region" evidence="1">
    <location>
        <begin position="52"/>
        <end position="104"/>
    </location>
</feature>
<gene>
    <name evidence="3" type="ORF">H0A36_24155</name>
</gene>
<dbReference type="RefSeq" id="WP_180571118.1">
    <property type="nucleotide sequence ID" value="NZ_JACCKB010000061.1"/>
</dbReference>
<evidence type="ECO:0000256" key="1">
    <source>
        <dbReference type="SAM" id="Coils"/>
    </source>
</evidence>
<proteinExistence type="predicted"/>
<name>A0A853IF09_9GAMM</name>
<dbReference type="AlphaFoldDB" id="A0A853IF09"/>
<dbReference type="Proteomes" id="UP000569732">
    <property type="component" value="Unassembled WGS sequence"/>
</dbReference>
<sequence length="366" mass="41122">MNNPLFDFTVRNQVFLEGLKSGEVNQFTAFLKRIDKEIKSRLIENDLTAFSRTRLEKLLKSIEKALANIYSEYYDELAGSLIDIAEYQAELEAKTLDAAVTESQAELPDIKRKSFESTIPAATQIYAAVFATPLSVRGVDGGKLLDAFINDWAKVERQRVVGAIRQGFFEGQTNAQIIQNIRGTRANNYRDGLLAISNRNAEAIVRTSIQHVASVARFETWKANDDILEGYTWASVIDSRTTSTCRSLDGVRFELGKGPRPPAHIRCRSTTIAALKDEFSFLSEGRTRASMHGPIDGKLTYYDWLKTQPVSFQNQVLGKTRAQLFRNGGLSAERFAALNLGRHFKPLTLDQMRKLEPAAFERAFSH</sequence>
<dbReference type="InterPro" id="IPR017029">
    <property type="entry name" value="Phage_head_put"/>
</dbReference>
<reference evidence="3 4" key="1">
    <citation type="submission" date="2020-07" db="EMBL/GenBank/DDBJ databases">
        <title>Endozoicomonas sp. nov., isolated from sediment.</title>
        <authorList>
            <person name="Gu T."/>
        </authorList>
    </citation>
    <scope>NUCLEOTIDE SEQUENCE [LARGE SCALE GENOMIC DNA]</scope>
    <source>
        <strain evidence="3 4">SM1973</strain>
    </source>
</reference>
<dbReference type="Pfam" id="PF04233">
    <property type="entry name" value="Phage_Mu_F"/>
    <property type="match status" value="1"/>
</dbReference>
<organism evidence="3 4">
    <name type="scientific">Spartinivicinus marinus</name>
    <dbReference type="NCBI Taxonomy" id="2994442"/>
    <lineage>
        <taxon>Bacteria</taxon>
        <taxon>Pseudomonadati</taxon>
        <taxon>Pseudomonadota</taxon>
        <taxon>Gammaproteobacteria</taxon>
        <taxon>Oceanospirillales</taxon>
        <taxon>Zooshikellaceae</taxon>
        <taxon>Spartinivicinus</taxon>
    </lineage>
</organism>
<dbReference type="EMBL" id="JACCKB010000061">
    <property type="protein sequence ID" value="NYZ69118.1"/>
    <property type="molecule type" value="Genomic_DNA"/>
</dbReference>
<evidence type="ECO:0000313" key="3">
    <source>
        <dbReference type="EMBL" id="NYZ69118.1"/>
    </source>
</evidence>
<dbReference type="NCBIfam" id="TIGR01641">
    <property type="entry name" value="phageSPP1_gp7"/>
    <property type="match status" value="1"/>
</dbReference>
<feature type="domain" description="Phage head morphogenesis" evidence="2">
    <location>
        <begin position="160"/>
        <end position="272"/>
    </location>
</feature>
<accession>A0A853IF09</accession>
<evidence type="ECO:0000313" key="4">
    <source>
        <dbReference type="Proteomes" id="UP000569732"/>
    </source>
</evidence>